<dbReference type="EMBL" id="JAUSUH010000013">
    <property type="protein sequence ID" value="MDQ0349872.1"/>
    <property type="molecule type" value="Genomic_DNA"/>
</dbReference>
<proteinExistence type="predicted"/>
<feature type="domain" description="Glycosyl transferase family 1" evidence="1">
    <location>
        <begin position="140"/>
        <end position="253"/>
    </location>
</feature>
<accession>A0ABU0DN77</accession>
<organism evidence="2 3">
    <name type="scientific">Ancylobacter vacuolatus</name>
    <dbReference type="NCBI Taxonomy" id="223389"/>
    <lineage>
        <taxon>Bacteria</taxon>
        <taxon>Pseudomonadati</taxon>
        <taxon>Pseudomonadota</taxon>
        <taxon>Alphaproteobacteria</taxon>
        <taxon>Hyphomicrobiales</taxon>
        <taxon>Xanthobacteraceae</taxon>
        <taxon>Ancylobacter</taxon>
    </lineage>
</organism>
<reference evidence="2 3" key="1">
    <citation type="submission" date="2023-07" db="EMBL/GenBank/DDBJ databases">
        <title>Genomic Encyclopedia of Type Strains, Phase IV (KMG-IV): sequencing the most valuable type-strain genomes for metagenomic binning, comparative biology and taxonomic classification.</title>
        <authorList>
            <person name="Goeker M."/>
        </authorList>
    </citation>
    <scope>NUCLEOTIDE SEQUENCE [LARGE SCALE GENOMIC DNA]</scope>
    <source>
        <strain evidence="2 3">DSM 1277</strain>
    </source>
</reference>
<dbReference type="PANTHER" id="PTHR46656">
    <property type="entry name" value="PUTATIVE-RELATED"/>
    <property type="match status" value="1"/>
</dbReference>
<protein>
    <submittedName>
        <fullName evidence="2">Glycosyltransferase involved in cell wall biosynthesis</fullName>
    </submittedName>
</protein>
<name>A0ABU0DN77_9HYPH</name>
<dbReference type="RefSeq" id="WP_307063942.1">
    <property type="nucleotide sequence ID" value="NZ_JAUSUH010000013.1"/>
</dbReference>
<sequence>MVAALDVGGISAGLINAPLPGRMSEPAMAERLAASSQHRTALTICGANDLGMFASRTCRHQANIAYPYWELPTFPAAWKGLFDGFDAYWAPTTFIQNALASAQPKAVTLVPQPIYLPDEPRPQVFRAPLKFYTFFDFDSYASRKNPFGAINAFRTAFPTGREDALLRVKARGKDSEAGRLTELLAIARQDPRIEIIDKTLTRDAMSALMDECNVFVSLHRSEGFGLGCAEALARGKAVVATDFGGTRDFINEQTAYPVGFTKVTLKAHDYLGAEGNYWAEPSIEHAASLMRRIYDDPSQTADRALAGFAHLKTHNSFESVGRRIKEYLA</sequence>
<evidence type="ECO:0000313" key="3">
    <source>
        <dbReference type="Proteomes" id="UP001238467"/>
    </source>
</evidence>
<dbReference type="PANTHER" id="PTHR46656:SF3">
    <property type="entry name" value="PUTATIVE-RELATED"/>
    <property type="match status" value="1"/>
</dbReference>
<comment type="caution">
    <text evidence="2">The sequence shown here is derived from an EMBL/GenBank/DDBJ whole genome shotgun (WGS) entry which is preliminary data.</text>
</comment>
<evidence type="ECO:0000313" key="2">
    <source>
        <dbReference type="EMBL" id="MDQ0349872.1"/>
    </source>
</evidence>
<dbReference type="Pfam" id="PF00534">
    <property type="entry name" value="Glycos_transf_1"/>
    <property type="match status" value="1"/>
</dbReference>
<dbReference type="CDD" id="cd01635">
    <property type="entry name" value="Glycosyltransferase_GTB-type"/>
    <property type="match status" value="1"/>
</dbReference>
<dbReference type="Gene3D" id="3.40.50.2000">
    <property type="entry name" value="Glycogen Phosphorylase B"/>
    <property type="match status" value="1"/>
</dbReference>
<dbReference type="Proteomes" id="UP001238467">
    <property type="component" value="Unassembled WGS sequence"/>
</dbReference>
<gene>
    <name evidence="2" type="ORF">J2S76_004326</name>
</gene>
<dbReference type="InterPro" id="IPR001296">
    <property type="entry name" value="Glyco_trans_1"/>
</dbReference>
<dbReference type="SUPFAM" id="SSF53756">
    <property type="entry name" value="UDP-Glycosyltransferase/glycogen phosphorylase"/>
    <property type="match status" value="1"/>
</dbReference>
<keyword evidence="3" id="KW-1185">Reference proteome</keyword>
<evidence type="ECO:0000259" key="1">
    <source>
        <dbReference type="Pfam" id="PF00534"/>
    </source>
</evidence>